<comment type="caution">
    <text evidence="5">The sequence shown here is derived from an EMBL/GenBank/DDBJ whole genome shotgun (WGS) entry which is preliminary data.</text>
</comment>
<dbReference type="EMBL" id="QWKX01000006">
    <property type="protein sequence ID" value="RIH79394.1"/>
    <property type="molecule type" value="Genomic_DNA"/>
</dbReference>
<dbReference type="SUPFAM" id="SSF49764">
    <property type="entry name" value="HSP20-like chaperones"/>
    <property type="match status" value="1"/>
</dbReference>
<evidence type="ECO:0000259" key="4">
    <source>
        <dbReference type="PROSITE" id="PS01031"/>
    </source>
</evidence>
<evidence type="ECO:0000256" key="3">
    <source>
        <dbReference type="SAM" id="Coils"/>
    </source>
</evidence>
<organism evidence="5 6">
    <name type="scientific">Meiothermus taiwanensis</name>
    <dbReference type="NCBI Taxonomy" id="172827"/>
    <lineage>
        <taxon>Bacteria</taxon>
        <taxon>Thermotogati</taxon>
        <taxon>Deinococcota</taxon>
        <taxon>Deinococci</taxon>
        <taxon>Thermales</taxon>
        <taxon>Thermaceae</taxon>
        <taxon>Meiothermus</taxon>
    </lineage>
</organism>
<dbReference type="CDD" id="cd06464">
    <property type="entry name" value="ACD_sHsps-like"/>
    <property type="match status" value="1"/>
</dbReference>
<dbReference type="AlphaFoldDB" id="A0A399E3U1"/>
<feature type="domain" description="SHSP" evidence="4">
    <location>
        <begin position="30"/>
        <end position="142"/>
    </location>
</feature>
<gene>
    <name evidence="5" type="primary">hspA</name>
    <name evidence="5" type="ORF">Mcate_00391</name>
</gene>
<protein>
    <submittedName>
        <fullName evidence="5">Spore protein SP21</fullName>
    </submittedName>
</protein>
<comment type="similarity">
    <text evidence="1 2">Belongs to the small heat shock protein (HSP20) family.</text>
</comment>
<evidence type="ECO:0000256" key="1">
    <source>
        <dbReference type="PROSITE-ProRule" id="PRU00285"/>
    </source>
</evidence>
<dbReference type="Gene3D" id="2.60.40.790">
    <property type="match status" value="1"/>
</dbReference>
<sequence>MTIEHFDALERLQTIRQQLDELSRRFASKEALGEWVPAVDIIDEGDCFRILVDVPGVKNQDLELKEEGQTITLAGIRHPQPGGFYRQERPSGTFRRTLTLPEAIVPGSAQASLKGGVLELVLQKARKAARRGKNRSSPPLQP</sequence>
<name>A0A399E3U1_9DEIN</name>
<dbReference type="OrthoDB" id="9811615at2"/>
<dbReference type="Proteomes" id="UP000266089">
    <property type="component" value="Unassembled WGS sequence"/>
</dbReference>
<feature type="coiled-coil region" evidence="3">
    <location>
        <begin position="5"/>
        <end position="32"/>
    </location>
</feature>
<dbReference type="InterPro" id="IPR008978">
    <property type="entry name" value="HSP20-like_chaperone"/>
</dbReference>
<proteinExistence type="inferred from homology"/>
<dbReference type="InterPro" id="IPR002068">
    <property type="entry name" value="A-crystallin/Hsp20_dom"/>
</dbReference>
<evidence type="ECO:0000313" key="6">
    <source>
        <dbReference type="Proteomes" id="UP000266089"/>
    </source>
</evidence>
<dbReference type="Pfam" id="PF00011">
    <property type="entry name" value="HSP20"/>
    <property type="match status" value="1"/>
</dbReference>
<reference evidence="5 6" key="1">
    <citation type="submission" date="2018-08" db="EMBL/GenBank/DDBJ databases">
        <title>Meiothermus cateniformans JCM 15151 genome sequencing project.</title>
        <authorList>
            <person name="Da Costa M.S."/>
            <person name="Albuquerque L."/>
            <person name="Raposo P."/>
            <person name="Froufe H.J.C."/>
            <person name="Barroso C.S."/>
            <person name="Egas C."/>
        </authorList>
    </citation>
    <scope>NUCLEOTIDE SEQUENCE [LARGE SCALE GENOMIC DNA]</scope>
    <source>
        <strain evidence="5 6">JCM 15151</strain>
    </source>
</reference>
<dbReference type="PROSITE" id="PS01031">
    <property type="entry name" value="SHSP"/>
    <property type="match status" value="1"/>
</dbReference>
<evidence type="ECO:0000313" key="5">
    <source>
        <dbReference type="EMBL" id="RIH79394.1"/>
    </source>
</evidence>
<dbReference type="RefSeq" id="WP_043982433.1">
    <property type="nucleotide sequence ID" value="NZ_JBHSXZ010000009.1"/>
</dbReference>
<keyword evidence="3" id="KW-0175">Coiled coil</keyword>
<accession>A0A399E3U1</accession>
<evidence type="ECO:0000256" key="2">
    <source>
        <dbReference type="RuleBase" id="RU003616"/>
    </source>
</evidence>